<dbReference type="Proteomes" id="UP000000272">
    <property type="component" value="Chromosome"/>
</dbReference>
<proteinExistence type="predicted"/>
<sequence length="97" mass="11058">MLVLLVIGLTVLLIVFIPVSYNIIFSWKDSQKRIYIKISILGLIVIQRNSLISSGTRRGAAKSTSNNHSMTSQRILRYIFKIAKIKKNNASNKIRIR</sequence>
<accession>D9S3C5</accession>
<keyword evidence="3" id="KW-1185">Reference proteome</keyword>
<dbReference type="EMBL" id="CP002131">
    <property type="protein sequence ID" value="ADL07902.1"/>
    <property type="molecule type" value="Genomic_DNA"/>
</dbReference>
<dbReference type="AlphaFoldDB" id="D9S3C5"/>
<keyword evidence="1" id="KW-0472">Membrane</keyword>
<evidence type="ECO:0000313" key="2">
    <source>
        <dbReference type="EMBL" id="ADL07902.1"/>
    </source>
</evidence>
<name>D9S3C5_THEOJ</name>
<reference evidence="2 3" key="1">
    <citation type="journal article" date="2010" name="Stand. Genomic Sci.">
        <title>Complete genome sequence of Thermosediminibacter oceani type strain (JW/IW-1228P).</title>
        <authorList>
            <person name="Pitluck S."/>
            <person name="Yasawong M."/>
            <person name="Munk C."/>
            <person name="Nolan M."/>
            <person name="Lapidus A."/>
            <person name="Lucas S."/>
            <person name="Glavina Del Rio T."/>
            <person name="Tice H."/>
            <person name="Cheng J.F."/>
            <person name="Bruce D."/>
            <person name="Detter C."/>
            <person name="Tapia R."/>
            <person name="Han C."/>
            <person name="Goodwin L."/>
            <person name="Liolios K."/>
            <person name="Ivanova N."/>
            <person name="Mavromatis K."/>
            <person name="Mikhailova N."/>
            <person name="Pati A."/>
            <person name="Chen A."/>
            <person name="Palaniappan K."/>
            <person name="Land M."/>
            <person name="Hauser L."/>
            <person name="Chang Y.J."/>
            <person name="Jeffries C.D."/>
            <person name="Rohde M."/>
            <person name="Spring S."/>
            <person name="Sikorski J."/>
            <person name="Goker M."/>
            <person name="Woyke T."/>
            <person name="Bristow J."/>
            <person name="Eisen J.A."/>
            <person name="Markowitz V."/>
            <person name="Hugenholtz P."/>
            <person name="Kyrpides N.C."/>
            <person name="Klenk H.P."/>
        </authorList>
    </citation>
    <scope>NUCLEOTIDE SEQUENCE [LARGE SCALE GENOMIC DNA]</scope>
    <source>
        <strain evidence="3">ATCC BAA-1034 / DSM 16646 / JW/IW-1228P</strain>
    </source>
</reference>
<keyword evidence="1" id="KW-1133">Transmembrane helix</keyword>
<dbReference type="STRING" id="555079.Toce_1141"/>
<evidence type="ECO:0000313" key="3">
    <source>
        <dbReference type="Proteomes" id="UP000000272"/>
    </source>
</evidence>
<organism evidence="2 3">
    <name type="scientific">Thermosediminibacter oceani (strain ATCC BAA-1034 / DSM 16646 / JW/IW-1228P)</name>
    <dbReference type="NCBI Taxonomy" id="555079"/>
    <lineage>
        <taxon>Bacteria</taxon>
        <taxon>Bacillati</taxon>
        <taxon>Bacillota</taxon>
        <taxon>Clostridia</taxon>
        <taxon>Thermosediminibacterales</taxon>
        <taxon>Thermosediminibacteraceae</taxon>
        <taxon>Thermosediminibacter</taxon>
    </lineage>
</organism>
<protein>
    <submittedName>
        <fullName evidence="2">Uncharacterized protein</fullName>
    </submittedName>
</protein>
<dbReference type="KEGG" id="toc:Toce_1141"/>
<feature type="transmembrane region" description="Helical" evidence="1">
    <location>
        <begin position="6"/>
        <end position="27"/>
    </location>
</feature>
<dbReference type="HOGENOM" id="CLU_2345738_0_0_9"/>
<keyword evidence="1" id="KW-0812">Transmembrane</keyword>
<gene>
    <name evidence="2" type="ordered locus">Toce_1141</name>
</gene>
<evidence type="ECO:0000256" key="1">
    <source>
        <dbReference type="SAM" id="Phobius"/>
    </source>
</evidence>